<evidence type="ECO:0000259" key="7">
    <source>
        <dbReference type="PROSITE" id="PS50048"/>
    </source>
</evidence>
<feature type="region of interest" description="Disordered" evidence="6">
    <location>
        <begin position="87"/>
        <end position="132"/>
    </location>
</feature>
<dbReference type="GO" id="GO:0008270">
    <property type="term" value="F:zinc ion binding"/>
    <property type="evidence" value="ECO:0007669"/>
    <property type="project" value="InterPro"/>
</dbReference>
<accession>A0A0D1XWC3</accession>
<dbReference type="HOGENOM" id="CLU_008137_1_0_1"/>
<name>A0A0D1XWC3_9PEZI</name>
<proteinExistence type="predicted"/>
<dbReference type="PROSITE" id="PS50048">
    <property type="entry name" value="ZN2_CY6_FUNGAL_2"/>
    <property type="match status" value="1"/>
</dbReference>
<dbReference type="InterPro" id="IPR051127">
    <property type="entry name" value="Fungal_SecMet_Regulators"/>
</dbReference>
<protein>
    <recommendedName>
        <fullName evidence="7">Zn(2)-C6 fungal-type domain-containing protein</fullName>
    </recommendedName>
</protein>
<organism evidence="8 9">
    <name type="scientific">Verruconis gallopava</name>
    <dbReference type="NCBI Taxonomy" id="253628"/>
    <lineage>
        <taxon>Eukaryota</taxon>
        <taxon>Fungi</taxon>
        <taxon>Dikarya</taxon>
        <taxon>Ascomycota</taxon>
        <taxon>Pezizomycotina</taxon>
        <taxon>Dothideomycetes</taxon>
        <taxon>Pleosporomycetidae</taxon>
        <taxon>Venturiales</taxon>
        <taxon>Sympoventuriaceae</taxon>
        <taxon>Verruconis</taxon>
    </lineage>
</organism>
<feature type="compositionally biased region" description="Polar residues" evidence="6">
    <location>
        <begin position="105"/>
        <end position="114"/>
    </location>
</feature>
<keyword evidence="5" id="KW-0175">Coiled coil</keyword>
<dbReference type="InParanoid" id="A0A0D1XWC3"/>
<keyword evidence="4" id="KW-0539">Nucleus</keyword>
<dbReference type="PANTHER" id="PTHR47424:SF15">
    <property type="entry name" value="ZN(II)2CYS6 TRANSCRIPTION FACTOR (EUROFUNG)"/>
    <property type="match status" value="1"/>
</dbReference>
<feature type="compositionally biased region" description="Low complexity" evidence="6">
    <location>
        <begin position="88"/>
        <end position="104"/>
    </location>
</feature>
<dbReference type="InterPro" id="IPR001138">
    <property type="entry name" value="Zn2Cys6_DnaBD"/>
</dbReference>
<feature type="region of interest" description="Disordered" evidence="6">
    <location>
        <begin position="635"/>
        <end position="655"/>
    </location>
</feature>
<evidence type="ECO:0000256" key="5">
    <source>
        <dbReference type="SAM" id="Coils"/>
    </source>
</evidence>
<dbReference type="PROSITE" id="PS00463">
    <property type="entry name" value="ZN2_CY6_FUNGAL_1"/>
    <property type="match status" value="1"/>
</dbReference>
<dbReference type="GO" id="GO:0000978">
    <property type="term" value="F:RNA polymerase II cis-regulatory region sequence-specific DNA binding"/>
    <property type="evidence" value="ECO:0007669"/>
    <property type="project" value="TreeGrafter"/>
</dbReference>
<dbReference type="Proteomes" id="UP000053259">
    <property type="component" value="Unassembled WGS sequence"/>
</dbReference>
<evidence type="ECO:0000256" key="1">
    <source>
        <dbReference type="ARBA" id="ARBA00022723"/>
    </source>
</evidence>
<dbReference type="Pfam" id="PF00172">
    <property type="entry name" value="Zn_clus"/>
    <property type="match status" value="1"/>
</dbReference>
<dbReference type="SMART" id="SM00906">
    <property type="entry name" value="Fungal_trans"/>
    <property type="match status" value="1"/>
</dbReference>
<dbReference type="SMART" id="SM00066">
    <property type="entry name" value="GAL4"/>
    <property type="match status" value="1"/>
</dbReference>
<gene>
    <name evidence="8" type="ORF">PV09_01915</name>
</gene>
<dbReference type="Pfam" id="PF04082">
    <property type="entry name" value="Fungal_trans"/>
    <property type="match status" value="1"/>
</dbReference>
<dbReference type="GO" id="GO:0000435">
    <property type="term" value="P:positive regulation of transcription from RNA polymerase II promoter by galactose"/>
    <property type="evidence" value="ECO:0007669"/>
    <property type="project" value="TreeGrafter"/>
</dbReference>
<dbReference type="EMBL" id="KN847533">
    <property type="protein sequence ID" value="KIW07021.1"/>
    <property type="molecule type" value="Genomic_DNA"/>
</dbReference>
<dbReference type="AlphaFoldDB" id="A0A0D1XWC3"/>
<sequence>MEPTQRPKQARKERRPRTIQACNFCRTKKYKCDGSLPCANCKRLNQNCTFSSAPETGTANISIAYVKQLERRLEAAEAQLKQYEHLGSAQTTASATAVSSASSSRMKSPVSTPDRSAGERASLPPRPPAATLESLPEVMDVNVATKRFEFHGTSSIITALDRLVQLRSDIITKSPTSDITLAARSISAVTEFQNDSFMLKAHKPLLLSMSFSDDEYFSLYAPVFLDAYFTGLHYIYPLIDQGFFLKRCSDMWRGDTSRLRASFRLQYYGVLALGAATRSWRDGPINGLNQVEWTQMFISKAEQTMTEVEYQTDFEGAQAMFLLAQVHLQFLSYNTAHTYLGNAIRIAHAGACHRQMKQEDSKVPVDSPTSIISRVWWSLYSQEIELSFLLGRPDSLGDETCFTRQLPPVSQGSEINIIPAMHGISKAMRDISTHLYHGNGDLPFMLSKASTIDANLDRALLQASSYIQGFNDTQVQNQASVLAGDRFWVQWQLCLLRIRYLHAKVALFYPFFLHVDQAKEFSADEPFVALAASNCLEASCQLIREVFRGYKTQNLQRTWSYYSAYMLRALAVVLTSLTRTAGISHQTSKDRDAVIQALHVLDSLDNNDVPRRIANFTREYLTLLAKSGRISSLAPLKNRYHGPPSPSEHSNHDDYLQIPSHFPFGNFDAHIPSDQSHFQSFSGASYTDATENSFVLVDNHSLGQMPQFIVPDVHFHGGPT</sequence>
<evidence type="ECO:0000256" key="4">
    <source>
        <dbReference type="ARBA" id="ARBA00023242"/>
    </source>
</evidence>
<feature type="domain" description="Zn(2)-C6 fungal-type" evidence="7">
    <location>
        <begin position="21"/>
        <end position="50"/>
    </location>
</feature>
<dbReference type="PANTHER" id="PTHR47424">
    <property type="entry name" value="REGULATORY PROTEIN GAL4"/>
    <property type="match status" value="1"/>
</dbReference>
<dbReference type="SUPFAM" id="SSF57701">
    <property type="entry name" value="Zn2/Cys6 DNA-binding domain"/>
    <property type="match status" value="1"/>
</dbReference>
<dbReference type="Gene3D" id="4.10.240.10">
    <property type="entry name" value="Zn(2)-C6 fungal-type DNA-binding domain"/>
    <property type="match status" value="1"/>
</dbReference>
<evidence type="ECO:0000313" key="8">
    <source>
        <dbReference type="EMBL" id="KIW07021.1"/>
    </source>
</evidence>
<dbReference type="STRING" id="253628.A0A0D1XWC3"/>
<keyword evidence="2" id="KW-0805">Transcription regulation</keyword>
<feature type="coiled-coil region" evidence="5">
    <location>
        <begin position="59"/>
        <end position="86"/>
    </location>
</feature>
<dbReference type="CDD" id="cd00067">
    <property type="entry name" value="GAL4"/>
    <property type="match status" value="1"/>
</dbReference>
<dbReference type="RefSeq" id="XP_016216890.1">
    <property type="nucleotide sequence ID" value="XM_016354874.1"/>
</dbReference>
<keyword evidence="3" id="KW-0804">Transcription</keyword>
<keyword evidence="9" id="KW-1185">Reference proteome</keyword>
<evidence type="ECO:0000313" key="9">
    <source>
        <dbReference type="Proteomes" id="UP000053259"/>
    </source>
</evidence>
<reference evidence="8 9" key="1">
    <citation type="submission" date="2015-01" db="EMBL/GenBank/DDBJ databases">
        <title>The Genome Sequence of Ochroconis gallopava CBS43764.</title>
        <authorList>
            <consortium name="The Broad Institute Genomics Platform"/>
            <person name="Cuomo C."/>
            <person name="de Hoog S."/>
            <person name="Gorbushina A."/>
            <person name="Stielow B."/>
            <person name="Teixiera M."/>
            <person name="Abouelleil A."/>
            <person name="Chapman S.B."/>
            <person name="Priest M."/>
            <person name="Young S.K."/>
            <person name="Wortman J."/>
            <person name="Nusbaum C."/>
            <person name="Birren B."/>
        </authorList>
    </citation>
    <scope>NUCLEOTIDE SEQUENCE [LARGE SCALE GENOMIC DNA]</scope>
    <source>
        <strain evidence="8 9">CBS 43764</strain>
    </source>
</reference>
<dbReference type="GO" id="GO:0000981">
    <property type="term" value="F:DNA-binding transcription factor activity, RNA polymerase II-specific"/>
    <property type="evidence" value="ECO:0007669"/>
    <property type="project" value="InterPro"/>
</dbReference>
<evidence type="ECO:0000256" key="2">
    <source>
        <dbReference type="ARBA" id="ARBA00023015"/>
    </source>
</evidence>
<dbReference type="GO" id="GO:0006351">
    <property type="term" value="P:DNA-templated transcription"/>
    <property type="evidence" value="ECO:0007669"/>
    <property type="project" value="InterPro"/>
</dbReference>
<dbReference type="GeneID" id="27309888"/>
<dbReference type="InterPro" id="IPR007219">
    <property type="entry name" value="XnlR_reg_dom"/>
</dbReference>
<dbReference type="InterPro" id="IPR036864">
    <property type="entry name" value="Zn2-C6_fun-type_DNA-bd_sf"/>
</dbReference>
<keyword evidence="1" id="KW-0479">Metal-binding</keyword>
<dbReference type="GO" id="GO:0005634">
    <property type="term" value="C:nucleus"/>
    <property type="evidence" value="ECO:0007669"/>
    <property type="project" value="TreeGrafter"/>
</dbReference>
<dbReference type="VEuPathDB" id="FungiDB:PV09_01915"/>
<dbReference type="OrthoDB" id="2571985at2759"/>
<dbReference type="CDD" id="cd12148">
    <property type="entry name" value="fungal_TF_MHR"/>
    <property type="match status" value="1"/>
</dbReference>
<evidence type="ECO:0000256" key="3">
    <source>
        <dbReference type="ARBA" id="ARBA00023163"/>
    </source>
</evidence>
<evidence type="ECO:0000256" key="6">
    <source>
        <dbReference type="SAM" id="MobiDB-lite"/>
    </source>
</evidence>